<dbReference type="EMBL" id="FOTV01000007">
    <property type="protein sequence ID" value="SFL69314.1"/>
    <property type="molecule type" value="Genomic_DNA"/>
</dbReference>
<accession>A0A1I4JS68</accession>
<name>A0A1W6KBG2_9GAMM</name>
<gene>
    <name evidence="1" type="ORF">MARSALSMR5_02685</name>
    <name evidence="2" type="ORF">SAMN04487868_10731</name>
</gene>
<accession>A0A1W6KBG2</accession>
<sequence length="49" mass="5399">MMSGRWQLIKRFLGIAGLAHGFIVGKHRTGCHSGEVSIRDNLSMKSSDL</sequence>
<organism evidence="1 3">
    <name type="scientific">Marinobacter salarius</name>
    <dbReference type="NCBI Taxonomy" id="1420917"/>
    <lineage>
        <taxon>Bacteria</taxon>
        <taxon>Pseudomonadati</taxon>
        <taxon>Pseudomonadota</taxon>
        <taxon>Gammaproteobacteria</taxon>
        <taxon>Pseudomonadales</taxon>
        <taxon>Marinobacteraceae</taxon>
        <taxon>Marinobacter</taxon>
    </lineage>
</organism>
<dbReference type="EMBL" id="CP020931">
    <property type="protein sequence ID" value="ARM84737.1"/>
    <property type="molecule type" value="Genomic_DNA"/>
</dbReference>
<reference evidence="2 4" key="1">
    <citation type="submission" date="2016-10" db="EMBL/GenBank/DDBJ databases">
        <authorList>
            <person name="Varghese N."/>
            <person name="Submissions S."/>
        </authorList>
    </citation>
    <scope>NUCLEOTIDE SEQUENCE [LARGE SCALE GENOMIC DNA]</scope>
    <source>
        <strain evidence="2 4">DSM 26291</strain>
    </source>
</reference>
<reference evidence="1 3" key="2">
    <citation type="submission" date="2017-04" db="EMBL/GenBank/DDBJ databases">
        <title>Genome Sequence of Marinobacter salarius strain SMR5 Isolated from a culture of the Diatom Skeletonema marinoi.</title>
        <authorList>
            <person name="Topel M."/>
            <person name="Pinder M.I.M."/>
            <person name="Johansson O.N."/>
            <person name="Kourtchenko O."/>
            <person name="Godhe A."/>
            <person name="Clarke A.K."/>
        </authorList>
    </citation>
    <scope>NUCLEOTIDE SEQUENCE [LARGE SCALE GENOMIC DNA]</scope>
    <source>
        <strain evidence="1 3">SMR5</strain>
    </source>
</reference>
<evidence type="ECO:0000313" key="3">
    <source>
        <dbReference type="Proteomes" id="UP000193100"/>
    </source>
</evidence>
<dbReference type="Proteomes" id="UP000199211">
    <property type="component" value="Unassembled WGS sequence"/>
</dbReference>
<dbReference type="AlphaFoldDB" id="A0A1W6KBG2"/>
<dbReference type="Proteomes" id="UP000193100">
    <property type="component" value="Chromosome"/>
</dbReference>
<protein>
    <submittedName>
        <fullName evidence="1">Uncharacterized protein</fullName>
    </submittedName>
</protein>
<evidence type="ECO:0000313" key="1">
    <source>
        <dbReference type="EMBL" id="ARM84737.1"/>
    </source>
</evidence>
<evidence type="ECO:0000313" key="4">
    <source>
        <dbReference type="Proteomes" id="UP000199211"/>
    </source>
</evidence>
<proteinExistence type="predicted"/>
<evidence type="ECO:0000313" key="2">
    <source>
        <dbReference type="EMBL" id="SFL69314.1"/>
    </source>
</evidence>
<keyword evidence="4" id="KW-1185">Reference proteome</keyword>